<dbReference type="GeneID" id="98162427"/>
<sequence length="251" mass="28472">MVDVILYNYISSGHQSSTRPNVTHGFDRTYGHNTTTSPKAAVYPNPMSRGWMRCSTGLVAIPKVKEDVYRLAVCTDRVFGTFVEDDVELYRRNNKGRGQLLRFHWQAESVGKEIWRIGIPGRSAAEFRHGRAPYTSKILGPEEYRMYWAIWAFPTEFPNGVTYRIGKSDPSQDWNYIHWSVFSHVGNTSRNETVYSINNWTILFDLDAHQLAHGQANLKGKTATLTISFAGAKTGSRTGLGQPTLYTQSQR</sequence>
<dbReference type="InterPro" id="IPR051850">
    <property type="entry name" value="Polysacch_Lyase_4"/>
</dbReference>
<proteinExistence type="predicted"/>
<dbReference type="SUPFAM" id="SSF49785">
    <property type="entry name" value="Galactose-binding domain-like"/>
    <property type="match status" value="1"/>
</dbReference>
<dbReference type="EMBL" id="JBFXLR010000087">
    <property type="protein sequence ID" value="KAL2838216.1"/>
    <property type="molecule type" value="Genomic_DNA"/>
</dbReference>
<dbReference type="RefSeq" id="XP_070892914.1">
    <property type="nucleotide sequence ID" value="XM_071047263.1"/>
</dbReference>
<keyword evidence="3" id="KW-1185">Reference proteome</keyword>
<accession>A0ABR4JDU1</accession>
<protein>
    <recommendedName>
        <fullName evidence="1">Rhamnogalacturonan lyase domain-containing protein</fullName>
    </recommendedName>
</protein>
<comment type="caution">
    <text evidence="2">The sequence shown here is derived from an EMBL/GenBank/DDBJ whole genome shotgun (WGS) entry which is preliminary data.</text>
</comment>
<dbReference type="InterPro" id="IPR029411">
    <property type="entry name" value="RG-lyase_III"/>
</dbReference>
<dbReference type="PANTHER" id="PTHR32018">
    <property type="entry name" value="RHAMNOGALACTURONATE LYASE FAMILY PROTEIN"/>
    <property type="match status" value="1"/>
</dbReference>
<dbReference type="PANTHER" id="PTHR32018:SF9">
    <property type="entry name" value="RHAMNOGALACTURONATE LYASE B"/>
    <property type="match status" value="1"/>
</dbReference>
<organism evidence="2 3">
    <name type="scientific">Aspergillus pseudodeflectus</name>
    <dbReference type="NCBI Taxonomy" id="176178"/>
    <lineage>
        <taxon>Eukaryota</taxon>
        <taxon>Fungi</taxon>
        <taxon>Dikarya</taxon>
        <taxon>Ascomycota</taxon>
        <taxon>Pezizomycotina</taxon>
        <taxon>Eurotiomycetes</taxon>
        <taxon>Eurotiomycetidae</taxon>
        <taxon>Eurotiales</taxon>
        <taxon>Aspergillaceae</taxon>
        <taxon>Aspergillus</taxon>
        <taxon>Aspergillus subgen. Nidulantes</taxon>
    </lineage>
</organism>
<dbReference type="InterPro" id="IPR008979">
    <property type="entry name" value="Galactose-bd-like_sf"/>
</dbReference>
<reference evidence="2 3" key="1">
    <citation type="submission" date="2024-07" db="EMBL/GenBank/DDBJ databases">
        <title>Section-level genome sequencing and comparative genomics of Aspergillus sections Usti and Cavernicolus.</title>
        <authorList>
            <consortium name="Lawrence Berkeley National Laboratory"/>
            <person name="Nybo J.L."/>
            <person name="Vesth T.C."/>
            <person name="Theobald S."/>
            <person name="Frisvad J.C."/>
            <person name="Larsen T.O."/>
            <person name="Kjaerboelling I."/>
            <person name="Rothschild-Mancinelli K."/>
            <person name="Lyhne E.K."/>
            <person name="Kogle M.E."/>
            <person name="Barry K."/>
            <person name="Clum A."/>
            <person name="Na H."/>
            <person name="Ledsgaard L."/>
            <person name="Lin J."/>
            <person name="Lipzen A."/>
            <person name="Kuo A."/>
            <person name="Riley R."/>
            <person name="Mondo S."/>
            <person name="LaButti K."/>
            <person name="Haridas S."/>
            <person name="Pangalinan J."/>
            <person name="Salamov A.A."/>
            <person name="Simmons B.A."/>
            <person name="Magnuson J.K."/>
            <person name="Chen J."/>
            <person name="Drula E."/>
            <person name="Henrissat B."/>
            <person name="Wiebenga A."/>
            <person name="Lubbers R.J."/>
            <person name="Gomes A.C."/>
            <person name="Macurrencykelacurrency M.R."/>
            <person name="Stajich J."/>
            <person name="Grigoriev I.V."/>
            <person name="Mortensen U.H."/>
            <person name="De vries R.P."/>
            <person name="Baker S.E."/>
            <person name="Andersen M.R."/>
        </authorList>
    </citation>
    <scope>NUCLEOTIDE SEQUENCE [LARGE SCALE GENOMIC DNA]</scope>
    <source>
        <strain evidence="2 3">CBS 756.74</strain>
    </source>
</reference>
<evidence type="ECO:0000313" key="2">
    <source>
        <dbReference type="EMBL" id="KAL2838216.1"/>
    </source>
</evidence>
<name>A0ABR4JDU1_9EURO</name>
<evidence type="ECO:0000313" key="3">
    <source>
        <dbReference type="Proteomes" id="UP001610444"/>
    </source>
</evidence>
<evidence type="ECO:0000259" key="1">
    <source>
        <dbReference type="Pfam" id="PF14683"/>
    </source>
</evidence>
<gene>
    <name evidence="2" type="ORF">BJX68DRAFT_272708</name>
</gene>
<feature type="domain" description="Rhamnogalacturonan lyase" evidence="1">
    <location>
        <begin position="113"/>
        <end position="226"/>
    </location>
</feature>
<dbReference type="Pfam" id="PF14683">
    <property type="entry name" value="CBM-like"/>
    <property type="match status" value="1"/>
</dbReference>
<dbReference type="Proteomes" id="UP001610444">
    <property type="component" value="Unassembled WGS sequence"/>
</dbReference>